<organism evidence="3">
    <name type="scientific">Lygus hesperus</name>
    <name type="common">Western plant bug</name>
    <dbReference type="NCBI Taxonomy" id="30085"/>
    <lineage>
        <taxon>Eukaryota</taxon>
        <taxon>Metazoa</taxon>
        <taxon>Ecdysozoa</taxon>
        <taxon>Arthropoda</taxon>
        <taxon>Hexapoda</taxon>
        <taxon>Insecta</taxon>
        <taxon>Pterygota</taxon>
        <taxon>Neoptera</taxon>
        <taxon>Paraneoptera</taxon>
        <taxon>Hemiptera</taxon>
        <taxon>Heteroptera</taxon>
        <taxon>Panheteroptera</taxon>
        <taxon>Cimicomorpha</taxon>
        <taxon>Miridae</taxon>
        <taxon>Mirini</taxon>
        <taxon>Lygus</taxon>
    </lineage>
</organism>
<evidence type="ECO:0000259" key="2">
    <source>
        <dbReference type="PROSITE" id="PS50097"/>
    </source>
</evidence>
<reference evidence="3" key="1">
    <citation type="submission" date="2014-09" db="EMBL/GenBank/DDBJ databases">
        <authorList>
            <person name="Magalhaes I.L.F."/>
            <person name="Oliveira U."/>
            <person name="Santos F.R."/>
            <person name="Vidigal T.H.D.A."/>
            <person name="Brescovit A.D."/>
            <person name="Santos A.J."/>
        </authorList>
    </citation>
    <scope>NUCLEOTIDE SEQUENCE</scope>
</reference>
<dbReference type="InterPro" id="IPR011333">
    <property type="entry name" value="SKP1/BTB/POZ_sf"/>
</dbReference>
<accession>A0A0K8S3R2</accession>
<feature type="region of interest" description="Disordered" evidence="1">
    <location>
        <begin position="1"/>
        <end position="71"/>
    </location>
</feature>
<evidence type="ECO:0000313" key="3">
    <source>
        <dbReference type="EMBL" id="JAG47868.1"/>
    </source>
</evidence>
<dbReference type="Gene3D" id="3.30.710.10">
    <property type="entry name" value="Potassium Channel Kv1.1, Chain A"/>
    <property type="match status" value="2"/>
</dbReference>
<feature type="compositionally biased region" description="Low complexity" evidence="1">
    <location>
        <begin position="1"/>
        <end position="24"/>
    </location>
</feature>
<name>A0A0K8S3R2_LYGHE</name>
<dbReference type="AlphaFoldDB" id="A0A0K8S3R2"/>
<dbReference type="InterPro" id="IPR000210">
    <property type="entry name" value="BTB/POZ_dom"/>
</dbReference>
<protein>
    <recommendedName>
        <fullName evidence="2">BTB domain-containing protein</fullName>
    </recommendedName>
</protein>
<evidence type="ECO:0000256" key="1">
    <source>
        <dbReference type="SAM" id="MobiDB-lite"/>
    </source>
</evidence>
<dbReference type="PROSITE" id="PS50097">
    <property type="entry name" value="BTB"/>
    <property type="match status" value="2"/>
</dbReference>
<sequence length="583" mass="65825">MSNFNFPLPNPNNQGLFQSSFSFPPLQPFPTPPRPLGLSDHSNSDKRKLPVASDKKEPATEDKKDSSPKISSTQAILQGFYNMMKNKEYTDFTIIVENKRFEVHRMFLALRSPYFAAMFTTPMKESIEKEAIEKDVDKEVFELLLEYIYTDDVKTIDDHAEKLIICADRYELNDLIELCEQSLLKTLNVSNAARYLVCVDMVRKDLLKQKIISFIGDNLKLVVNASEGWSVVSKNFDLVTTVLKQVLAEKKPTSMLNVSIGRPVDFGLISIRGIDWSIPYDVVTGACPDISSPEFRVELNGQMTTWKLHCQLYYQDGLFTNNGNQLIRIIIKYTGLLLPSPCVCKWSAYQHPSTKIEGKSVLMSWNSGKWEHVLANGIKTGSVLPNRNSAFCNSSPFVISVELQSPITEGEPAEHVLAAFLRTKKHLDAKIVVEEETFEAHKVVLSEQSEVFAEKFETNLPEYKLDDISPAVFKELLCLMYMTRETPGADSVLLKVLPAAKKYKLRDTLINKCESNLIEKLQIFNAASLLAHAHEVEAQRLKSAAIKIIAENISMVISSEGWKSLKQQPPLVAEIIKVVYQLF</sequence>
<proteinExistence type="predicted"/>
<dbReference type="Gene3D" id="1.25.40.420">
    <property type="match status" value="2"/>
</dbReference>
<dbReference type="PANTHER" id="PTHR24413">
    <property type="entry name" value="SPECKLE-TYPE POZ PROTEIN"/>
    <property type="match status" value="1"/>
</dbReference>
<dbReference type="SUPFAM" id="SSF54695">
    <property type="entry name" value="POZ domain"/>
    <property type="match status" value="2"/>
</dbReference>
<feature type="domain" description="BTB" evidence="2">
    <location>
        <begin position="427"/>
        <end position="481"/>
    </location>
</feature>
<feature type="compositionally biased region" description="Basic and acidic residues" evidence="1">
    <location>
        <begin position="42"/>
        <end position="67"/>
    </location>
</feature>
<dbReference type="Pfam" id="PF00651">
    <property type="entry name" value="BTB"/>
    <property type="match status" value="2"/>
</dbReference>
<feature type="compositionally biased region" description="Pro residues" evidence="1">
    <location>
        <begin position="25"/>
        <end position="35"/>
    </location>
</feature>
<dbReference type="SMART" id="SM00225">
    <property type="entry name" value="BTB"/>
    <property type="match status" value="2"/>
</dbReference>
<dbReference type="EMBL" id="GBRD01017959">
    <property type="protein sequence ID" value="JAG47868.1"/>
    <property type="molecule type" value="Transcribed_RNA"/>
</dbReference>
<feature type="domain" description="BTB" evidence="2">
    <location>
        <begin position="90"/>
        <end position="157"/>
    </location>
</feature>
<dbReference type="CDD" id="cd18186">
    <property type="entry name" value="BTB_POZ_ZBTB_KLHL-like"/>
    <property type="match status" value="2"/>
</dbReference>